<dbReference type="InterPro" id="IPR041413">
    <property type="entry name" value="MLTR_LBD"/>
</dbReference>
<organism evidence="2 3">
    <name type="scientific">Nocardia gamkensis</name>
    <dbReference type="NCBI Taxonomy" id="352869"/>
    <lineage>
        <taxon>Bacteria</taxon>
        <taxon>Bacillati</taxon>
        <taxon>Actinomycetota</taxon>
        <taxon>Actinomycetes</taxon>
        <taxon>Mycobacteriales</taxon>
        <taxon>Nocardiaceae</taxon>
        <taxon>Nocardia</taxon>
    </lineage>
</organism>
<dbReference type="GO" id="GO:0003677">
    <property type="term" value="F:DNA binding"/>
    <property type="evidence" value="ECO:0007669"/>
    <property type="project" value="InterPro"/>
</dbReference>
<dbReference type="SUPFAM" id="SSF47413">
    <property type="entry name" value="lambda repressor-like DNA-binding domains"/>
    <property type="match status" value="1"/>
</dbReference>
<accession>A0A7X6KZB3</accession>
<gene>
    <name evidence="2" type="ORF">HGB38_01560</name>
</gene>
<protein>
    <submittedName>
        <fullName evidence="2">Helix-turn-helix domain-containing protein</fullName>
    </submittedName>
</protein>
<dbReference type="Pfam" id="PF17765">
    <property type="entry name" value="MLTR_LBD"/>
    <property type="match status" value="1"/>
</dbReference>
<dbReference type="CDD" id="cd00093">
    <property type="entry name" value="HTH_XRE"/>
    <property type="match status" value="1"/>
</dbReference>
<feature type="domain" description="HTH cro/C1-type" evidence="1">
    <location>
        <begin position="21"/>
        <end position="93"/>
    </location>
</feature>
<dbReference type="Gene3D" id="3.30.450.180">
    <property type="match status" value="1"/>
</dbReference>
<name>A0A7X6KZB3_9NOCA</name>
<dbReference type="InterPro" id="IPR001387">
    <property type="entry name" value="Cro/C1-type_HTH"/>
</dbReference>
<dbReference type="Pfam" id="PF13560">
    <property type="entry name" value="HTH_31"/>
    <property type="match status" value="1"/>
</dbReference>
<evidence type="ECO:0000259" key="1">
    <source>
        <dbReference type="SMART" id="SM00530"/>
    </source>
</evidence>
<evidence type="ECO:0000313" key="2">
    <source>
        <dbReference type="EMBL" id="NKY24931.1"/>
    </source>
</evidence>
<reference evidence="2 3" key="1">
    <citation type="submission" date="2020-04" db="EMBL/GenBank/DDBJ databases">
        <title>MicrobeNet Type strains.</title>
        <authorList>
            <person name="Nicholson A.C."/>
        </authorList>
    </citation>
    <scope>NUCLEOTIDE SEQUENCE [LARGE SCALE GENOMIC DNA]</scope>
    <source>
        <strain evidence="2 3">DSM 44956</strain>
    </source>
</reference>
<dbReference type="EMBL" id="JAAXOS010000001">
    <property type="protein sequence ID" value="NKY24931.1"/>
    <property type="molecule type" value="Genomic_DNA"/>
</dbReference>
<dbReference type="RefSeq" id="WP_062967568.1">
    <property type="nucleotide sequence ID" value="NZ_JAAXOS010000001.1"/>
</dbReference>
<keyword evidence="3" id="KW-1185">Reference proteome</keyword>
<dbReference type="PANTHER" id="PTHR35010">
    <property type="entry name" value="BLL4672 PROTEIN-RELATED"/>
    <property type="match status" value="1"/>
</dbReference>
<dbReference type="AlphaFoldDB" id="A0A7X6KZB3"/>
<dbReference type="Proteomes" id="UP000540698">
    <property type="component" value="Unassembled WGS sequence"/>
</dbReference>
<comment type="caution">
    <text evidence="2">The sequence shown here is derived from an EMBL/GenBank/DDBJ whole genome shotgun (WGS) entry which is preliminary data.</text>
</comment>
<dbReference type="PANTHER" id="PTHR35010:SF2">
    <property type="entry name" value="BLL4672 PROTEIN"/>
    <property type="match status" value="1"/>
</dbReference>
<sequence length="300" mass="33336">MTDVVDVQAVRKARRAELGAFLKSRRARISPEDVGLPPGPRRRTPGLRREEVAQLAGIGITWYTWLEQGRSINVSVQVLNAVARTLSLDAAEKAHLYRLADVPTVPSVSSGSALPEELQVILDHLEPLPGVVLSARYDVLAHNSSYEALCPGFVAGERNVARRVFLTPECCNAYRHNWDDLRRMVGYLRGAYAKNLGDPQWEGFIAELCAESESFASLWALNDVAVPVSRTKAVRNLAVGELEMFLTSMSLPSVPHAWMQVYTPVDEVAWGKLRELLAMSPEERSRPWAEHRELYHAAAG</sequence>
<dbReference type="Gene3D" id="1.10.260.40">
    <property type="entry name" value="lambda repressor-like DNA-binding domains"/>
    <property type="match status" value="1"/>
</dbReference>
<evidence type="ECO:0000313" key="3">
    <source>
        <dbReference type="Proteomes" id="UP000540698"/>
    </source>
</evidence>
<dbReference type="InterPro" id="IPR010982">
    <property type="entry name" value="Lambda_DNA-bd_dom_sf"/>
</dbReference>
<proteinExistence type="predicted"/>
<dbReference type="SMART" id="SM00530">
    <property type="entry name" value="HTH_XRE"/>
    <property type="match status" value="1"/>
</dbReference>